<dbReference type="Proteomes" id="UP000095283">
    <property type="component" value="Unplaced"/>
</dbReference>
<keyword evidence="1" id="KW-1185">Reference proteome</keyword>
<accession>A0A1I7X689</accession>
<protein>
    <submittedName>
        <fullName evidence="2">Uncharacterized protein</fullName>
    </submittedName>
</protein>
<sequence>MPPPLKITKLRTSMSEERISEILKQAVISTSFKYSWLIFAIFSMDLSYNFINLLQISCFVRKIILNIELLDITT</sequence>
<reference evidence="2" key="1">
    <citation type="submission" date="2016-11" db="UniProtKB">
        <authorList>
            <consortium name="WormBaseParasite"/>
        </authorList>
    </citation>
    <scope>IDENTIFICATION</scope>
</reference>
<evidence type="ECO:0000313" key="2">
    <source>
        <dbReference type="WBParaSite" id="Hba_13122"/>
    </source>
</evidence>
<organism evidence="1 2">
    <name type="scientific">Heterorhabditis bacteriophora</name>
    <name type="common">Entomopathogenic nematode worm</name>
    <dbReference type="NCBI Taxonomy" id="37862"/>
    <lineage>
        <taxon>Eukaryota</taxon>
        <taxon>Metazoa</taxon>
        <taxon>Ecdysozoa</taxon>
        <taxon>Nematoda</taxon>
        <taxon>Chromadorea</taxon>
        <taxon>Rhabditida</taxon>
        <taxon>Rhabditina</taxon>
        <taxon>Rhabditomorpha</taxon>
        <taxon>Strongyloidea</taxon>
        <taxon>Heterorhabditidae</taxon>
        <taxon>Heterorhabditis</taxon>
    </lineage>
</organism>
<name>A0A1I7X689_HETBA</name>
<dbReference type="WBParaSite" id="Hba_13122">
    <property type="protein sequence ID" value="Hba_13122"/>
    <property type="gene ID" value="Hba_13122"/>
</dbReference>
<evidence type="ECO:0000313" key="1">
    <source>
        <dbReference type="Proteomes" id="UP000095283"/>
    </source>
</evidence>
<dbReference type="AlphaFoldDB" id="A0A1I7X689"/>
<proteinExistence type="predicted"/>